<keyword evidence="3" id="KW-1185">Reference proteome</keyword>
<keyword evidence="1" id="KW-0812">Transmembrane</keyword>
<gene>
    <name evidence="2" type="ORF">ACD661_04040</name>
</gene>
<evidence type="ECO:0000256" key="1">
    <source>
        <dbReference type="SAM" id="Phobius"/>
    </source>
</evidence>
<feature type="transmembrane region" description="Helical" evidence="1">
    <location>
        <begin position="120"/>
        <end position="138"/>
    </location>
</feature>
<dbReference type="Proteomes" id="UP001615550">
    <property type="component" value="Unassembled WGS sequence"/>
</dbReference>
<keyword evidence="1" id="KW-1133">Transmembrane helix</keyword>
<evidence type="ECO:0000313" key="2">
    <source>
        <dbReference type="EMBL" id="MFJ1267729.1"/>
    </source>
</evidence>
<name>A0ABW8D4W5_9GAMM</name>
<keyword evidence="1" id="KW-0472">Membrane</keyword>
<feature type="transmembrane region" description="Helical" evidence="1">
    <location>
        <begin position="144"/>
        <end position="163"/>
    </location>
</feature>
<organism evidence="2 3">
    <name type="scientific">Legionella lytica</name>
    <dbReference type="NCBI Taxonomy" id="96232"/>
    <lineage>
        <taxon>Bacteria</taxon>
        <taxon>Pseudomonadati</taxon>
        <taxon>Pseudomonadota</taxon>
        <taxon>Gammaproteobacteria</taxon>
        <taxon>Legionellales</taxon>
        <taxon>Legionellaceae</taxon>
        <taxon>Legionella</taxon>
    </lineage>
</organism>
<accession>A0ABW8D4W5</accession>
<evidence type="ECO:0008006" key="4">
    <source>
        <dbReference type="Google" id="ProtNLM"/>
    </source>
</evidence>
<sequence>MTGPLFNRTPTRRQVEQKINDAKQLLSPKSIEDNELFLQMLDQRISDFTHALSPQSELSKSDKNDVLLQYYRFAKTLYACLNNPTRAQMYINGYFNQFYYPVGVDEYYQPGPGKYYGSRAGTALGGSLILASLAAFAFSPLIAAIMLPIGITILAPSLFALWVPEMLDPTEKKIEERLIFDTGVSMLQSQAINEVDQQNAQHYQSMSV</sequence>
<proteinExistence type="predicted"/>
<protein>
    <recommendedName>
        <fullName evidence="4">23, 7 kDa protein</fullName>
    </recommendedName>
</protein>
<reference evidence="2 3" key="1">
    <citation type="submission" date="2024-08" db="EMBL/GenBank/DDBJ databases">
        <title>Draft Genome Sequence of Legionella lytica strain DSB2004, Isolated From a Fire Sprinkler System.</title>
        <authorList>
            <person name="Everhart A.D."/>
            <person name="Kidane D.T."/>
            <person name="Farone A.L."/>
            <person name="Farone M.B."/>
        </authorList>
    </citation>
    <scope>NUCLEOTIDE SEQUENCE [LARGE SCALE GENOMIC DNA]</scope>
    <source>
        <strain evidence="2 3">DSB2004</strain>
    </source>
</reference>
<dbReference type="RefSeq" id="WP_400186503.1">
    <property type="nucleotide sequence ID" value="NZ_JBGORX010000001.1"/>
</dbReference>
<evidence type="ECO:0000313" key="3">
    <source>
        <dbReference type="Proteomes" id="UP001615550"/>
    </source>
</evidence>
<comment type="caution">
    <text evidence="2">The sequence shown here is derived from an EMBL/GenBank/DDBJ whole genome shotgun (WGS) entry which is preliminary data.</text>
</comment>
<dbReference type="EMBL" id="JBGORX010000001">
    <property type="protein sequence ID" value="MFJ1267729.1"/>
    <property type="molecule type" value="Genomic_DNA"/>
</dbReference>